<evidence type="ECO:0000313" key="3">
    <source>
        <dbReference type="EMBL" id="WPC21257.1"/>
    </source>
</evidence>
<dbReference type="EMBL" id="CP104778">
    <property type="protein sequence ID" value="WPC21257.1"/>
    <property type="molecule type" value="Genomic_DNA"/>
</dbReference>
<reference evidence="4" key="1">
    <citation type="submission" date="2024-06" db="EMBL/GenBank/DDBJ databases">
        <authorList>
            <person name="Chang H.C."/>
            <person name="Mun S.Y."/>
        </authorList>
    </citation>
    <scope>NUCLEOTIDE SEQUENCE [LARGE SCALE GENOMIC DNA]</scope>
    <source>
        <strain evidence="4">KT1</strain>
    </source>
</reference>
<evidence type="ECO:0000256" key="2">
    <source>
        <dbReference type="ARBA" id="ARBA00023002"/>
    </source>
</evidence>
<name>A0ABZ0Q555_9LACO</name>
<sequence length="175" mass="19286">MKVIIILDQIQSGLGGKERADTVFGGKRIAMGSADTLEKSLKKVDGEVLGTFYCGTDYYQENKDLVQSKFTKMAEKMDADVVVIGPTYDYPEFSTMGCELAQAFQEKTIIPVLVATAIEKNADLIAQYKQNLTIVKVPKKGGTGLSDALKNITKGCQLASKKVDMTEFKQQYCYQ</sequence>
<gene>
    <name evidence="3" type="ORF">N6G96_08235</name>
</gene>
<dbReference type="NCBIfam" id="NF041545">
    <property type="entry name" value="GrdB_like_no_Se"/>
    <property type="match status" value="1"/>
</dbReference>
<dbReference type="InterPro" id="IPR010187">
    <property type="entry name" value="Various_sel_PB"/>
</dbReference>
<accession>A0ABZ0Q555</accession>
<protein>
    <submittedName>
        <fullName evidence="3">Glycine/betaine/sarcosine/D-proline family reductase selenoprotein B</fullName>
    </submittedName>
</protein>
<organism evidence="3 4">
    <name type="scientific">Pediococcus inopinatus</name>
    <dbReference type="NCBI Taxonomy" id="114090"/>
    <lineage>
        <taxon>Bacteria</taxon>
        <taxon>Bacillati</taxon>
        <taxon>Bacillota</taxon>
        <taxon>Bacilli</taxon>
        <taxon>Lactobacillales</taxon>
        <taxon>Lactobacillaceae</taxon>
        <taxon>Pediococcus</taxon>
    </lineage>
</organism>
<keyword evidence="4" id="KW-1185">Reference proteome</keyword>
<dbReference type="Pfam" id="PF07355">
    <property type="entry name" value="GRDB"/>
    <property type="match status" value="1"/>
</dbReference>
<dbReference type="InterPro" id="IPR048083">
    <property type="entry name" value="GrdB-like"/>
</dbReference>
<evidence type="ECO:0000256" key="1">
    <source>
        <dbReference type="ARBA" id="ARBA00022933"/>
    </source>
</evidence>
<proteinExistence type="predicted"/>
<dbReference type="RefSeq" id="WP_057772255.1">
    <property type="nucleotide sequence ID" value="NZ_BBIM01000034.1"/>
</dbReference>
<keyword evidence="1" id="KW-0712">Selenocysteine</keyword>
<keyword evidence="2" id="KW-0560">Oxidoreductase</keyword>
<dbReference type="Proteomes" id="UP001302696">
    <property type="component" value="Chromosome"/>
</dbReference>
<evidence type="ECO:0000313" key="4">
    <source>
        <dbReference type="Proteomes" id="UP001302696"/>
    </source>
</evidence>